<dbReference type="CDD" id="cd06855">
    <property type="entry name" value="GT_GPT_euk"/>
    <property type="match status" value="1"/>
</dbReference>
<dbReference type="InterPro" id="IPR033895">
    <property type="entry name" value="GPT"/>
</dbReference>
<evidence type="ECO:0000259" key="22">
    <source>
        <dbReference type="Pfam" id="PF21383"/>
    </source>
</evidence>
<keyword evidence="13" id="KW-0460">Magnesium</keyword>
<dbReference type="AlphaFoldDB" id="A0AAD9BGF0"/>
<comment type="pathway">
    <text evidence="3">Protein modification; protein glycosylation.</text>
</comment>
<dbReference type="EMBL" id="JASDAP010000023">
    <property type="protein sequence ID" value="KAK1882354.1"/>
    <property type="molecule type" value="Genomic_DNA"/>
</dbReference>
<evidence type="ECO:0000256" key="19">
    <source>
        <dbReference type="ARBA" id="ARBA00044717"/>
    </source>
</evidence>
<evidence type="ECO:0000256" key="16">
    <source>
        <dbReference type="ARBA" id="ARBA00023180"/>
    </source>
</evidence>
<evidence type="ECO:0000256" key="1">
    <source>
        <dbReference type="ARBA" id="ARBA00001946"/>
    </source>
</evidence>
<dbReference type="Proteomes" id="UP001228049">
    <property type="component" value="Unassembled WGS sequence"/>
</dbReference>
<feature type="transmembrane region" description="Helical" evidence="21">
    <location>
        <begin position="132"/>
        <end position="153"/>
    </location>
</feature>
<evidence type="ECO:0000256" key="21">
    <source>
        <dbReference type="SAM" id="Phobius"/>
    </source>
</evidence>
<evidence type="ECO:0000256" key="3">
    <source>
        <dbReference type="ARBA" id="ARBA00004922"/>
    </source>
</evidence>
<evidence type="ECO:0000256" key="14">
    <source>
        <dbReference type="ARBA" id="ARBA00022989"/>
    </source>
</evidence>
<name>A0AAD9BGF0_DISEL</name>
<feature type="domain" description="DPAGT1 insertion" evidence="22">
    <location>
        <begin position="248"/>
        <end position="286"/>
    </location>
</feature>
<dbReference type="Pfam" id="PF21383">
    <property type="entry name" value="DPAGT1_ins"/>
    <property type="match status" value="1"/>
</dbReference>
<comment type="cofactor">
    <cofactor evidence="1">
        <name>Mg(2+)</name>
        <dbReference type="ChEBI" id="CHEBI:18420"/>
    </cofactor>
</comment>
<comment type="catalytic activity">
    <reaction evidence="20">
        <text>a di-trans,poly-cis-dolichyl phosphate + UDP-N-acetyl-alpha-D-glucosamine = an N-acetyl-alpha-D-glucosaminyl-diphospho-di-trans,poly-cis-dolichol + UMP</text>
        <dbReference type="Rhea" id="RHEA:13289"/>
        <dbReference type="Rhea" id="RHEA-COMP:19498"/>
        <dbReference type="Rhea" id="RHEA-COMP:19507"/>
        <dbReference type="ChEBI" id="CHEBI:57683"/>
        <dbReference type="ChEBI" id="CHEBI:57705"/>
        <dbReference type="ChEBI" id="CHEBI:57865"/>
        <dbReference type="ChEBI" id="CHEBI:58427"/>
        <dbReference type="EC" id="2.7.8.15"/>
    </reaction>
    <physiologicalReaction direction="left-to-right" evidence="20">
        <dbReference type="Rhea" id="RHEA:13290"/>
    </physiologicalReaction>
</comment>
<dbReference type="GO" id="GO:0046872">
    <property type="term" value="F:metal ion binding"/>
    <property type="evidence" value="ECO:0007669"/>
    <property type="project" value="UniProtKB-KW"/>
</dbReference>
<dbReference type="Pfam" id="PF00953">
    <property type="entry name" value="Glycos_transf_4"/>
    <property type="match status" value="1"/>
</dbReference>
<keyword evidence="16" id="KW-0325">Glycoprotein</keyword>
<keyword evidence="9" id="KW-0808">Transferase</keyword>
<keyword evidence="14 21" id="KW-1133">Transmembrane helix</keyword>
<evidence type="ECO:0000256" key="8">
    <source>
        <dbReference type="ARBA" id="ARBA00022676"/>
    </source>
</evidence>
<accession>A0AAD9BGF0</accession>
<dbReference type="GO" id="GO:0006488">
    <property type="term" value="P:dolichol-linked oligosaccharide biosynthetic process"/>
    <property type="evidence" value="ECO:0007669"/>
    <property type="project" value="InterPro"/>
</dbReference>
<proteinExistence type="inferred from homology"/>
<feature type="transmembrane region" description="Helical" evidence="21">
    <location>
        <begin position="160"/>
        <end position="176"/>
    </location>
</feature>
<keyword evidence="15 21" id="KW-0472">Membrane</keyword>
<keyword evidence="24" id="KW-1185">Reference proteome</keyword>
<reference evidence="23" key="1">
    <citation type="submission" date="2023-04" db="EMBL/GenBank/DDBJ databases">
        <title>Chromosome-level genome of Chaenocephalus aceratus.</title>
        <authorList>
            <person name="Park H."/>
        </authorList>
    </citation>
    <scope>NUCLEOTIDE SEQUENCE</scope>
    <source>
        <strain evidence="23">DE</strain>
        <tissue evidence="23">Muscle</tissue>
    </source>
</reference>
<evidence type="ECO:0000256" key="20">
    <source>
        <dbReference type="ARBA" id="ARBA00045078"/>
    </source>
</evidence>
<comment type="subcellular location">
    <subcellularLocation>
        <location evidence="2">Endoplasmic reticulum membrane</location>
        <topology evidence="2">Multi-pass membrane protein</topology>
    </subcellularLocation>
</comment>
<evidence type="ECO:0000313" key="23">
    <source>
        <dbReference type="EMBL" id="KAK1882354.1"/>
    </source>
</evidence>
<evidence type="ECO:0000256" key="12">
    <source>
        <dbReference type="ARBA" id="ARBA00022824"/>
    </source>
</evidence>
<dbReference type="GO" id="GO:0005789">
    <property type="term" value="C:endoplasmic reticulum membrane"/>
    <property type="evidence" value="ECO:0007669"/>
    <property type="project" value="UniProtKB-SubCell"/>
</dbReference>
<evidence type="ECO:0000256" key="7">
    <source>
        <dbReference type="ARBA" id="ARBA00017659"/>
    </source>
</evidence>
<evidence type="ECO:0000256" key="6">
    <source>
        <dbReference type="ARBA" id="ARBA00013225"/>
    </source>
</evidence>
<evidence type="ECO:0000313" key="24">
    <source>
        <dbReference type="Proteomes" id="UP001228049"/>
    </source>
</evidence>
<evidence type="ECO:0000256" key="10">
    <source>
        <dbReference type="ARBA" id="ARBA00022692"/>
    </source>
</evidence>
<dbReference type="InterPro" id="IPR000715">
    <property type="entry name" value="Glycosyl_transferase_4"/>
</dbReference>
<evidence type="ECO:0000256" key="2">
    <source>
        <dbReference type="ARBA" id="ARBA00004477"/>
    </source>
</evidence>
<evidence type="ECO:0000256" key="17">
    <source>
        <dbReference type="ARBA" id="ARBA00029567"/>
    </source>
</evidence>
<protein>
    <recommendedName>
        <fullName evidence="7">UDP-N-acetylglucosamine--dolichyl-phosphate N-acetylglucosaminephosphotransferase</fullName>
        <ecNumber evidence="6">2.7.8.15</ecNumber>
    </recommendedName>
    <alternativeName>
        <fullName evidence="17">GlcNAc-1-P transferase</fullName>
    </alternativeName>
    <alternativeName>
        <fullName evidence="18">N-acetylglucosamine-1-phosphate transferase</fullName>
    </alternativeName>
</protein>
<dbReference type="PANTHER" id="PTHR10571:SF0">
    <property type="entry name" value="UDP-N-ACETYLGLUCOSAMINE--DOLICHYL-PHOSPHATE N-ACETYLGLUCOSAMINEPHOSPHOTRANSFERASE"/>
    <property type="match status" value="1"/>
</dbReference>
<keyword evidence="12" id="KW-0256">Endoplasmic reticulum</keyword>
<evidence type="ECO:0000256" key="13">
    <source>
        <dbReference type="ARBA" id="ARBA00022842"/>
    </source>
</evidence>
<keyword evidence="11" id="KW-0479">Metal-binding</keyword>
<comment type="subunit">
    <text evidence="5">Homodimer.</text>
</comment>
<evidence type="ECO:0000256" key="9">
    <source>
        <dbReference type="ARBA" id="ARBA00022679"/>
    </source>
</evidence>
<feature type="transmembrane region" description="Helical" evidence="21">
    <location>
        <begin position="12"/>
        <end position="34"/>
    </location>
</feature>
<comment type="caution">
    <text evidence="23">The sequence shown here is derived from an EMBL/GenBank/DDBJ whole genome shotgun (WGS) entry which is preliminary data.</text>
</comment>
<evidence type="ECO:0000256" key="5">
    <source>
        <dbReference type="ARBA" id="ARBA00011738"/>
    </source>
</evidence>
<feature type="transmembrane region" description="Helical" evidence="21">
    <location>
        <begin position="62"/>
        <end position="85"/>
    </location>
</feature>
<evidence type="ECO:0000256" key="4">
    <source>
        <dbReference type="ARBA" id="ARBA00009317"/>
    </source>
</evidence>
<evidence type="ECO:0000256" key="15">
    <source>
        <dbReference type="ARBA" id="ARBA00023136"/>
    </source>
</evidence>
<evidence type="ECO:0000256" key="11">
    <source>
        <dbReference type="ARBA" id="ARBA00022723"/>
    </source>
</evidence>
<organism evidence="23 24">
    <name type="scientific">Dissostichus eleginoides</name>
    <name type="common">Patagonian toothfish</name>
    <name type="synonym">Dissostichus amissus</name>
    <dbReference type="NCBI Taxonomy" id="100907"/>
    <lineage>
        <taxon>Eukaryota</taxon>
        <taxon>Metazoa</taxon>
        <taxon>Chordata</taxon>
        <taxon>Craniata</taxon>
        <taxon>Vertebrata</taxon>
        <taxon>Euteleostomi</taxon>
        <taxon>Actinopterygii</taxon>
        <taxon>Neopterygii</taxon>
        <taxon>Teleostei</taxon>
        <taxon>Neoteleostei</taxon>
        <taxon>Acanthomorphata</taxon>
        <taxon>Eupercaria</taxon>
        <taxon>Perciformes</taxon>
        <taxon>Notothenioidei</taxon>
        <taxon>Nototheniidae</taxon>
        <taxon>Dissostichus</taxon>
    </lineage>
</organism>
<dbReference type="GO" id="GO:0003975">
    <property type="term" value="F:UDP-N-acetylglucosamine-dolichyl-phosphate N-acetylglucosaminephosphotransferase activity"/>
    <property type="evidence" value="ECO:0007669"/>
    <property type="project" value="UniProtKB-EC"/>
</dbReference>
<dbReference type="GO" id="GO:0016757">
    <property type="term" value="F:glycosyltransferase activity"/>
    <property type="evidence" value="ECO:0007669"/>
    <property type="project" value="UniProtKB-KW"/>
</dbReference>
<feature type="transmembrane region" description="Helical" evidence="21">
    <location>
        <begin position="97"/>
        <end position="116"/>
    </location>
</feature>
<feature type="transmembrane region" description="Helical" evidence="21">
    <location>
        <begin position="188"/>
        <end position="214"/>
    </location>
</feature>
<comment type="function">
    <text evidence="19">UDP-N-acetylglucosamine--dolichyl-phosphate N-acetylglucosaminephosphotransferase that operates in the biosynthetic pathway of dolichol-linked oligosaccharides, the glycan precursors employed in protein asparagine (N)-glycosylation. The assembly of dolichol-linked oligosaccharides begins on the cytosolic side of the endoplasmic reticulum membrane and finishes in its lumen. The sequential addition of sugars to dolichol pyrophosphate produces dolichol-linked oligosaccharides containing fourteen sugars, including two GlcNAcs, nine mannoses and three glucoses. Once assembled, the oligosaccharide is transferred from the lipid to nascent proteins by oligosaccharyltransferases. Catalyzes the initial step of dolichol-linked oligosaccharide biosynthesis, transfering GlcNAc-1-P from cytosolic UDP-GlcNAc onto the carrier lipid dolichyl phosphate (P-dolichol), yielding GlcNAc-P-P-dolichol embedded in the cytoplasmic leaflet of the endoplasmic reticulum membrane.</text>
</comment>
<gene>
    <name evidence="23" type="ORF">KUDE01_023137</name>
</gene>
<dbReference type="PANTHER" id="PTHR10571">
    <property type="entry name" value="UDP-N-ACETYLGLUCOSAMINE--DOLICHYL-PHOSPHATE N-ACETYLGLUCOSAMINEPHOSPHOTRANSFERASE"/>
    <property type="match status" value="1"/>
</dbReference>
<dbReference type="EC" id="2.7.8.15" evidence="6"/>
<keyword evidence="8" id="KW-0328">Glycosyltransferase</keyword>
<keyword evidence="10 21" id="KW-0812">Transmembrane</keyword>
<comment type="similarity">
    <text evidence="4">Belongs to the glycosyltransferase 4 family.</text>
</comment>
<sequence length="290" mass="32359">MPANMSPVPVLPLVINCFLSMLGCLATLKLIPAFKDHFISARLYGMDLNKTSKKEVPESQGVISGTVFLIILFCFIPVPFLSCFVGDKCMGFPHDELVQLIGALLAICCMIFLGFADDPFRALLGLHLDLGILYYVYMGMLAVFCTNAINILAGINGIESGQALFISGSIIVFNLLELSGDYRDDHVFSLYFMIPFFFTTLALFTTTGTLHLLVNFVYSLPQLFHVIPCPRHRLPRLNQDTGKLEMSYSKFKRKDLSKLGHLILKVAELLKLLEVRRGQKGDDEFIDATT</sequence>
<dbReference type="InterPro" id="IPR048439">
    <property type="entry name" value="DPAGT1_ins"/>
</dbReference>
<evidence type="ECO:0000256" key="18">
    <source>
        <dbReference type="ARBA" id="ARBA00033238"/>
    </source>
</evidence>